<sequence length="411" mass="45174">MPPRYWANLQPVSVWTLGESTMASSIIPVICFDHREPIEDLAEQPRLRQTVHTLLPIADLAAYLLGATPGIGRGIGSSTGLAIPGASQWSAQVLNALDIPHEWLPHLVSDSTVAGTTDDGSAIVRCGGHDTACAVHSLGLGRDDVRLFLSCGSWNLVGVTIPEALITAEAYDAGLTNEVRTDGGIRFLRNLTGLWLLQECQRYWRQGDIVRLLSEAWGSPSLGVVVDPDDESFVRPGEMPAKLAWWCRNTMGSSLVTVARWSVWSWSPWHAPTPISPSVLNESWVPRLTRRLRSWPWEVESKTACSWLPRHRPVDVPSSRARWRQAAWATSCASSRRRGPSNPAGAPTSSLLRSNPNPLNPVIRHPSTPCGNASTRCVQQDDRQVRRHGRWDLPDGHVGGLVVTPPNNQKK</sequence>
<gene>
    <name evidence="3" type="ORF">HMPREF9607_02553</name>
</gene>
<proteinExistence type="predicted"/>
<evidence type="ECO:0000313" key="3">
    <source>
        <dbReference type="EMBL" id="EFS91262.1"/>
    </source>
</evidence>
<feature type="compositionally biased region" description="Basic and acidic residues" evidence="1">
    <location>
        <begin position="379"/>
        <end position="395"/>
    </location>
</feature>
<comment type="caution">
    <text evidence="3">The sequence shown here is derived from an EMBL/GenBank/DDBJ whole genome shotgun (WGS) entry which is preliminary data.</text>
</comment>
<dbReference type="Pfam" id="PF02782">
    <property type="entry name" value="FGGY_C"/>
    <property type="match status" value="1"/>
</dbReference>
<dbReference type="InterPro" id="IPR043129">
    <property type="entry name" value="ATPase_NBD"/>
</dbReference>
<accession>A0ABN0C2D1</accession>
<feature type="compositionally biased region" description="Polar residues" evidence="1">
    <location>
        <begin position="347"/>
        <end position="357"/>
    </location>
</feature>
<feature type="region of interest" description="Disordered" evidence="1">
    <location>
        <begin position="331"/>
        <end position="411"/>
    </location>
</feature>
<keyword evidence="4" id="KW-1185">Reference proteome</keyword>
<organism evidence="3 4">
    <name type="scientific">Cutibacterium modestum HL044PA1</name>
    <dbReference type="NCBI Taxonomy" id="765109"/>
    <lineage>
        <taxon>Bacteria</taxon>
        <taxon>Bacillati</taxon>
        <taxon>Actinomycetota</taxon>
        <taxon>Actinomycetes</taxon>
        <taxon>Propionibacteriales</taxon>
        <taxon>Propionibacteriaceae</taxon>
        <taxon>Cutibacterium</taxon>
        <taxon>Cutibacterium modestum</taxon>
    </lineage>
</organism>
<evidence type="ECO:0000313" key="4">
    <source>
        <dbReference type="Proteomes" id="UP000003179"/>
    </source>
</evidence>
<dbReference type="Gene3D" id="3.30.420.40">
    <property type="match status" value="2"/>
</dbReference>
<evidence type="ECO:0000259" key="2">
    <source>
        <dbReference type="Pfam" id="PF02782"/>
    </source>
</evidence>
<dbReference type="Proteomes" id="UP000003179">
    <property type="component" value="Unassembled WGS sequence"/>
</dbReference>
<protein>
    <recommendedName>
        <fullName evidence="2">Carbohydrate kinase FGGY C-terminal domain-containing protein</fullName>
    </recommendedName>
</protein>
<name>A0ABN0C2D1_9ACTN</name>
<reference evidence="3" key="1">
    <citation type="submission" date="2010-08" db="EMBL/GenBank/DDBJ databases">
        <authorList>
            <person name="Weinstock G."/>
            <person name="Sodergren E."/>
            <person name="Clifton S."/>
            <person name="Fulton L."/>
            <person name="Fulton B."/>
            <person name="Courtney L."/>
            <person name="Fronick C."/>
            <person name="Harrison M."/>
            <person name="Strong C."/>
            <person name="Farmer C."/>
            <person name="Delahaunty K."/>
            <person name="Markovic C."/>
            <person name="Hall O."/>
            <person name="Minx P."/>
            <person name="Tomlinson C."/>
            <person name="Mitreva M."/>
            <person name="Hou S."/>
            <person name="Chen J."/>
            <person name="Wollam A."/>
            <person name="Pepin K.H."/>
            <person name="Johnson M."/>
            <person name="Bhonagiri V."/>
            <person name="Zhang X."/>
            <person name="Suruliraj S."/>
            <person name="Warren W."/>
            <person name="Chinwalla A."/>
            <person name="Mardis E.R."/>
            <person name="Wilson R.K."/>
        </authorList>
    </citation>
    <scope>NUCLEOTIDE SEQUENCE [LARGE SCALE GENOMIC DNA]</scope>
    <source>
        <strain evidence="3">HL044PA1</strain>
    </source>
</reference>
<feature type="domain" description="Carbohydrate kinase FGGY C-terminal" evidence="2">
    <location>
        <begin position="148"/>
        <end position="259"/>
    </location>
</feature>
<evidence type="ECO:0000256" key="1">
    <source>
        <dbReference type="SAM" id="MobiDB-lite"/>
    </source>
</evidence>
<dbReference type="EMBL" id="ADZU01000041">
    <property type="protein sequence ID" value="EFS91262.1"/>
    <property type="molecule type" value="Genomic_DNA"/>
</dbReference>
<dbReference type="InterPro" id="IPR018485">
    <property type="entry name" value="FGGY_C"/>
</dbReference>
<dbReference type="SUPFAM" id="SSF53067">
    <property type="entry name" value="Actin-like ATPase domain"/>
    <property type="match status" value="1"/>
</dbReference>